<evidence type="ECO:0000313" key="6">
    <source>
        <dbReference type="EMBL" id="MTD10441.1"/>
    </source>
</evidence>
<organism evidence="6 7">
    <name type="scientific">Acinetobacter faecalis</name>
    <dbReference type="NCBI Taxonomy" id="2665161"/>
    <lineage>
        <taxon>Bacteria</taxon>
        <taxon>Pseudomonadati</taxon>
        <taxon>Pseudomonadota</taxon>
        <taxon>Gammaproteobacteria</taxon>
        <taxon>Moraxellales</taxon>
        <taxon>Moraxellaceae</taxon>
        <taxon>Acinetobacter</taxon>
    </lineage>
</organism>
<evidence type="ECO:0000313" key="5">
    <source>
        <dbReference type="EMBL" id="MDY6549333.1"/>
    </source>
</evidence>
<evidence type="ECO:0000313" key="4">
    <source>
        <dbReference type="EMBL" id="MDY6486788.1"/>
    </source>
</evidence>
<comment type="similarity">
    <text evidence="1">Belongs to the cytochrome b562 family.</text>
</comment>
<dbReference type="GO" id="GO:0022900">
    <property type="term" value="P:electron transport chain"/>
    <property type="evidence" value="ECO:0007669"/>
    <property type="project" value="InterPro"/>
</dbReference>
<proteinExistence type="inferred from homology"/>
<reference evidence="4 8" key="2">
    <citation type="submission" date="2023-11" db="EMBL/GenBank/DDBJ databases">
        <title>The common occurrence of Acinetobacte faecalis in cattle feces and its emended description.</title>
        <authorList>
            <person name="Kyselkova M."/>
            <person name="Xanthopoulou K."/>
            <person name="Shestivska V."/>
            <person name="Spanelova P."/>
            <person name="Maixnerova M."/>
            <person name="Higgins P.G."/>
            <person name="Nemec A."/>
        </authorList>
    </citation>
    <scope>NUCLEOTIDE SEQUENCE [LARGE SCALE GENOMIC DNA]</scope>
    <source>
        <strain evidence="4 8">ANC 7483</strain>
    </source>
</reference>
<dbReference type="GO" id="GO:0020037">
    <property type="term" value="F:heme binding"/>
    <property type="evidence" value="ECO:0007669"/>
    <property type="project" value="InterPro"/>
</dbReference>
<dbReference type="InterPro" id="IPR010980">
    <property type="entry name" value="Cyt_c/b562"/>
</dbReference>
<evidence type="ECO:0000313" key="8">
    <source>
        <dbReference type="Proteomes" id="UP001278995"/>
    </source>
</evidence>
<dbReference type="InterPro" id="IPR009155">
    <property type="entry name" value="Cyt_b562"/>
</dbReference>
<keyword evidence="2 3" id="KW-0732">Signal</keyword>
<evidence type="ECO:0000313" key="9">
    <source>
        <dbReference type="Proteomes" id="UP001284094"/>
    </source>
</evidence>
<feature type="chain" id="PRO_5044644528" evidence="3">
    <location>
        <begin position="23"/>
        <end position="129"/>
    </location>
</feature>
<evidence type="ECO:0000256" key="1">
    <source>
        <dbReference type="ARBA" id="ARBA00005523"/>
    </source>
</evidence>
<evidence type="ECO:0000256" key="2">
    <source>
        <dbReference type="ARBA" id="ARBA00022729"/>
    </source>
</evidence>
<reference evidence="5" key="3">
    <citation type="submission" date="2023-11" db="EMBL/GenBank/DDBJ databases">
        <authorList>
            <person name="Kyselkova M."/>
            <person name="Xanthopoulou K."/>
            <person name="Shestivska V."/>
            <person name="Spanelova P."/>
            <person name="Maixnerova M."/>
            <person name="Higgins P.G."/>
            <person name="Nemec A."/>
        </authorList>
    </citation>
    <scope>NUCLEOTIDE SEQUENCE</scope>
    <source>
        <strain evidence="5">ANC 7225</strain>
    </source>
</reference>
<dbReference type="SUPFAM" id="SSF47175">
    <property type="entry name" value="Cytochromes"/>
    <property type="match status" value="1"/>
</dbReference>
<accession>A0A6L6GCX3</accession>
<dbReference type="GO" id="GO:0009055">
    <property type="term" value="F:electron transfer activity"/>
    <property type="evidence" value="ECO:0007669"/>
    <property type="project" value="InterPro"/>
</dbReference>
<dbReference type="GO" id="GO:0042597">
    <property type="term" value="C:periplasmic space"/>
    <property type="evidence" value="ECO:0007669"/>
    <property type="project" value="InterPro"/>
</dbReference>
<name>A0A6L6GCX3_9GAMM</name>
<sequence length="129" mass="14580">MNKFLKVGLFSATFLFIGVAHAVPLEDAMKSLAKNSKAFEKAQTVELAQTALDEMVKATQLAKQNKPKKLKKLAETDTKIIAYEAQFNLLLNEIQHAQKLVQENKLDEAKQVSSKFDEIKKQGHKAYRF</sequence>
<reference evidence="5 9" key="4">
    <citation type="journal article" date="2024" name="Syst. Appl. Microbiol.">
        <title>Evidence for the occurrence of Acinetobacter faecalis in cattle feces and its emended description.</title>
        <authorList>
            <person name="Kyselkova M."/>
            <person name="Xanthopoulou K."/>
            <person name="Shestivska V."/>
            <person name="Spanelova P."/>
            <person name="Maixnerova M."/>
            <person name="Higgins P.G."/>
            <person name="Nemec A."/>
        </authorList>
    </citation>
    <scope>NUCLEOTIDE SEQUENCE [LARGE SCALE GENOMIC DNA]</scope>
    <source>
        <strain evidence="5 9">ANC 7225</strain>
    </source>
</reference>
<keyword evidence="9" id="KW-1185">Reference proteome</keyword>
<protein>
    <submittedName>
        <fullName evidence="4">Cytochrome b562</fullName>
    </submittedName>
</protein>
<dbReference type="EMBL" id="JAXHPO010000002">
    <property type="protein sequence ID" value="MDY6549333.1"/>
    <property type="molecule type" value="Genomic_DNA"/>
</dbReference>
<dbReference type="GO" id="GO:0005506">
    <property type="term" value="F:iron ion binding"/>
    <property type="evidence" value="ECO:0007669"/>
    <property type="project" value="InterPro"/>
</dbReference>
<feature type="signal peptide" evidence="3">
    <location>
        <begin position="1"/>
        <end position="22"/>
    </location>
</feature>
<reference evidence="6 7" key="1">
    <citation type="submission" date="2019-11" db="EMBL/GenBank/DDBJ databases">
        <authorList>
            <person name="An D."/>
        </authorList>
    </citation>
    <scope>NUCLEOTIDE SEQUENCE [LARGE SCALE GENOMIC DNA]</scope>
    <source>
        <strain evidence="6 7">YIM 103518</strain>
    </source>
</reference>
<dbReference type="Proteomes" id="UP001284094">
    <property type="component" value="Unassembled WGS sequence"/>
</dbReference>
<dbReference type="Gene3D" id="1.20.120.10">
    <property type="entry name" value="Cytochrome c/b562"/>
    <property type="match status" value="1"/>
</dbReference>
<dbReference type="EMBL" id="WLYL01000006">
    <property type="protein sequence ID" value="MTD10441.1"/>
    <property type="molecule type" value="Genomic_DNA"/>
</dbReference>
<evidence type="ECO:0000256" key="3">
    <source>
        <dbReference type="SAM" id="SignalP"/>
    </source>
</evidence>
<evidence type="ECO:0000313" key="7">
    <source>
        <dbReference type="Proteomes" id="UP000473854"/>
    </source>
</evidence>
<dbReference type="AlphaFoldDB" id="A0A6L6GCX3"/>
<dbReference type="Pfam" id="PF07361">
    <property type="entry name" value="Cytochrom_B562"/>
    <property type="match status" value="1"/>
</dbReference>
<dbReference type="EMBL" id="JAXHPL010000025">
    <property type="protein sequence ID" value="MDY6486788.1"/>
    <property type="molecule type" value="Genomic_DNA"/>
</dbReference>
<dbReference type="Proteomes" id="UP000473854">
    <property type="component" value="Unassembled WGS sequence"/>
</dbReference>
<gene>
    <name evidence="6" type="ORF">GIX10_03110</name>
    <name evidence="5" type="ORF">SKM48_00895</name>
    <name evidence="4" type="ORF">SKM51_06175</name>
</gene>
<comment type="caution">
    <text evidence="6">The sequence shown here is derived from an EMBL/GenBank/DDBJ whole genome shotgun (WGS) entry which is preliminary data.</text>
</comment>
<dbReference type="RefSeq" id="WP_154772083.1">
    <property type="nucleotide sequence ID" value="NZ_JAXHPD010000025.1"/>
</dbReference>
<dbReference type="Proteomes" id="UP001278995">
    <property type="component" value="Unassembled WGS sequence"/>
</dbReference>